<dbReference type="PROSITE" id="PS00107">
    <property type="entry name" value="PROTEIN_KINASE_ATP"/>
    <property type="match status" value="1"/>
</dbReference>
<evidence type="ECO:0000259" key="9">
    <source>
        <dbReference type="PROSITE" id="PS50011"/>
    </source>
</evidence>
<dbReference type="AlphaFoldDB" id="A0A8S0SH25"/>
<keyword evidence="7" id="KW-0547">Nucleotide-binding</keyword>
<evidence type="ECO:0000313" key="10">
    <source>
        <dbReference type="EMBL" id="CAA2992381.1"/>
    </source>
</evidence>
<evidence type="ECO:0000256" key="4">
    <source>
        <dbReference type="ARBA" id="ARBA00022737"/>
    </source>
</evidence>
<dbReference type="InterPro" id="IPR000719">
    <property type="entry name" value="Prot_kinase_dom"/>
</dbReference>
<keyword evidence="4" id="KW-0677">Repeat</keyword>
<dbReference type="GO" id="GO:0016020">
    <property type="term" value="C:membrane"/>
    <property type="evidence" value="ECO:0007669"/>
    <property type="project" value="UniProtKB-SubCell"/>
</dbReference>
<name>A0A8S0SH25_OLEEU</name>
<sequence>MIPLHKKKIPHCILHQIGLITNLIIIPTLEFPPCVCQEPSMMQIPIWTSVVSIFLLLNTAKSQEELFRDVLVEFMSKLSNNSGFPDPNMGWTSSSLPCKDKWRGITCDQKKVKYIVLDGFSFSGFLDARVLCNMQSLAESLQTLSLKDNGIHGENLEEIENCSQLTQLLIGGNNFLGSLPTSISQLKNLKSLDISRNKFSGPLPDLPEISDLEVFQAQNNQFIGAIPNFDYSELSLFNVSNNNFSGEIPDRGIHFDINSYLNNPQLCGAPLSNKCWSPLASQSEPSAPPDKPKDGNSNDQILMYSGYILIGLAVLFLILLWLYKRGKRNDEKLEADNRVAAVDDSMIKPSFSTVELKAGGISKTGISTISADQSMVSSSLIVLTSPEVNGLRFEDLLKAPAELLGRGNHGSVYKVSCEAQGTTLAVKRIKDWTISSHDFKQRMRRLDQVKHPNVLPAVAFYSSRQEKLLVYEYQPNGSLFRLIHGNQTDQAFDWESRIFVASTIADSLVFMHDKLHYDGIAHGNLKSSNILLNTNMDPLISEYGLMVVDNQDRSIISSVNSFQASKENFKEDVYAFGVILLEMLTGKMPLNNGLDLASWVLAVVCEEWTVEVFDRNLIGQGASEERMVNLLQVAIKCVNKSTEARPGMNQVALMIRAIKEDDDRSADVSGLSIMTR</sequence>
<dbReference type="GO" id="GO:0004672">
    <property type="term" value="F:protein kinase activity"/>
    <property type="evidence" value="ECO:0007669"/>
    <property type="project" value="InterPro"/>
</dbReference>
<evidence type="ECO:0000256" key="5">
    <source>
        <dbReference type="ARBA" id="ARBA00022989"/>
    </source>
</evidence>
<keyword evidence="6 8" id="KW-0472">Membrane</keyword>
<protein>
    <submittedName>
        <fullName evidence="10">Probable inactive receptor kinase At2g26730</fullName>
    </submittedName>
</protein>
<evidence type="ECO:0000256" key="6">
    <source>
        <dbReference type="ARBA" id="ARBA00023136"/>
    </source>
</evidence>
<dbReference type="Proteomes" id="UP000594638">
    <property type="component" value="Unassembled WGS sequence"/>
</dbReference>
<feature type="domain" description="Protein kinase" evidence="9">
    <location>
        <begin position="398"/>
        <end position="658"/>
    </location>
</feature>
<dbReference type="InterPro" id="IPR032675">
    <property type="entry name" value="LRR_dom_sf"/>
</dbReference>
<dbReference type="Pfam" id="PF00069">
    <property type="entry name" value="Pkinase"/>
    <property type="match status" value="1"/>
</dbReference>
<dbReference type="Gramene" id="OE9A022648T1">
    <property type="protein sequence ID" value="OE9A022648C1"/>
    <property type="gene ID" value="OE9A022648"/>
</dbReference>
<keyword evidence="5 8" id="KW-1133">Transmembrane helix</keyword>
<reference evidence="10 11" key="1">
    <citation type="submission" date="2019-12" db="EMBL/GenBank/DDBJ databases">
        <authorList>
            <person name="Alioto T."/>
            <person name="Alioto T."/>
            <person name="Gomez Garrido J."/>
        </authorList>
    </citation>
    <scope>NUCLEOTIDE SEQUENCE [LARGE SCALE GENOMIC DNA]</scope>
</reference>
<gene>
    <name evidence="10" type="ORF">OLEA9_A022648</name>
</gene>
<evidence type="ECO:0000256" key="2">
    <source>
        <dbReference type="ARBA" id="ARBA00022614"/>
    </source>
</evidence>
<dbReference type="SUPFAM" id="SSF52058">
    <property type="entry name" value="L domain-like"/>
    <property type="match status" value="1"/>
</dbReference>
<keyword evidence="10" id="KW-0808">Transferase</keyword>
<keyword evidence="10" id="KW-0675">Receptor</keyword>
<evidence type="ECO:0000256" key="3">
    <source>
        <dbReference type="ARBA" id="ARBA00022692"/>
    </source>
</evidence>
<keyword evidence="3 8" id="KW-0812">Transmembrane</keyword>
<keyword evidence="11" id="KW-1185">Reference proteome</keyword>
<keyword evidence="7" id="KW-0067">ATP-binding</keyword>
<comment type="subcellular location">
    <subcellularLocation>
        <location evidence="1">Membrane</location>
    </subcellularLocation>
</comment>
<feature type="transmembrane region" description="Helical" evidence="8">
    <location>
        <begin position="301"/>
        <end position="323"/>
    </location>
</feature>
<dbReference type="OrthoDB" id="896513at2759"/>
<dbReference type="Pfam" id="PF00560">
    <property type="entry name" value="LRR_1"/>
    <property type="match status" value="1"/>
</dbReference>
<proteinExistence type="predicted"/>
<evidence type="ECO:0000313" key="11">
    <source>
        <dbReference type="Proteomes" id="UP000594638"/>
    </source>
</evidence>
<dbReference type="Gene3D" id="1.10.510.10">
    <property type="entry name" value="Transferase(Phosphotransferase) domain 1"/>
    <property type="match status" value="1"/>
</dbReference>
<keyword evidence="2" id="KW-0433">Leucine-rich repeat</keyword>
<dbReference type="InterPro" id="IPR011009">
    <property type="entry name" value="Kinase-like_dom_sf"/>
</dbReference>
<dbReference type="PANTHER" id="PTHR48007:SF79">
    <property type="entry name" value="(WILD MALAYSIAN BANANA) HYPOTHETICAL PROTEIN"/>
    <property type="match status" value="1"/>
</dbReference>
<dbReference type="GO" id="GO:0005524">
    <property type="term" value="F:ATP binding"/>
    <property type="evidence" value="ECO:0007669"/>
    <property type="project" value="UniProtKB-UniRule"/>
</dbReference>
<evidence type="ECO:0000256" key="1">
    <source>
        <dbReference type="ARBA" id="ARBA00004370"/>
    </source>
</evidence>
<keyword evidence="10" id="KW-0418">Kinase</keyword>
<dbReference type="Gene3D" id="3.80.10.10">
    <property type="entry name" value="Ribonuclease Inhibitor"/>
    <property type="match status" value="1"/>
</dbReference>
<evidence type="ECO:0000256" key="7">
    <source>
        <dbReference type="PROSITE-ProRule" id="PRU10141"/>
    </source>
</evidence>
<comment type="caution">
    <text evidence="10">The sequence shown here is derived from an EMBL/GenBank/DDBJ whole genome shotgun (WGS) entry which is preliminary data.</text>
</comment>
<dbReference type="PANTHER" id="PTHR48007">
    <property type="entry name" value="LEUCINE-RICH REPEAT RECEPTOR-LIKE PROTEIN KINASE PXC1"/>
    <property type="match status" value="1"/>
</dbReference>
<dbReference type="Gene3D" id="3.30.200.20">
    <property type="entry name" value="Phosphorylase Kinase, domain 1"/>
    <property type="match status" value="1"/>
</dbReference>
<dbReference type="SUPFAM" id="SSF56112">
    <property type="entry name" value="Protein kinase-like (PK-like)"/>
    <property type="match status" value="1"/>
</dbReference>
<dbReference type="PROSITE" id="PS50011">
    <property type="entry name" value="PROTEIN_KINASE_DOM"/>
    <property type="match status" value="1"/>
</dbReference>
<organism evidence="10 11">
    <name type="scientific">Olea europaea subsp. europaea</name>
    <dbReference type="NCBI Taxonomy" id="158383"/>
    <lineage>
        <taxon>Eukaryota</taxon>
        <taxon>Viridiplantae</taxon>
        <taxon>Streptophyta</taxon>
        <taxon>Embryophyta</taxon>
        <taxon>Tracheophyta</taxon>
        <taxon>Spermatophyta</taxon>
        <taxon>Magnoliopsida</taxon>
        <taxon>eudicotyledons</taxon>
        <taxon>Gunneridae</taxon>
        <taxon>Pentapetalae</taxon>
        <taxon>asterids</taxon>
        <taxon>lamiids</taxon>
        <taxon>Lamiales</taxon>
        <taxon>Oleaceae</taxon>
        <taxon>Oleeae</taxon>
        <taxon>Olea</taxon>
    </lineage>
</organism>
<accession>A0A8S0SH25</accession>
<feature type="binding site" evidence="7">
    <location>
        <position position="427"/>
    </location>
    <ligand>
        <name>ATP</name>
        <dbReference type="ChEBI" id="CHEBI:30616"/>
    </ligand>
</feature>
<dbReference type="InterPro" id="IPR046959">
    <property type="entry name" value="PRK1-6/SRF4-like"/>
</dbReference>
<evidence type="ECO:0000256" key="8">
    <source>
        <dbReference type="SAM" id="Phobius"/>
    </source>
</evidence>
<dbReference type="InterPro" id="IPR001611">
    <property type="entry name" value="Leu-rich_rpt"/>
</dbReference>
<dbReference type="InterPro" id="IPR017441">
    <property type="entry name" value="Protein_kinase_ATP_BS"/>
</dbReference>
<dbReference type="EMBL" id="CACTIH010005436">
    <property type="protein sequence ID" value="CAA2992381.1"/>
    <property type="molecule type" value="Genomic_DNA"/>
</dbReference>